<dbReference type="InterPro" id="IPR011856">
    <property type="entry name" value="tRNA_endonuc-like_dom_sf"/>
</dbReference>
<dbReference type="GO" id="GO:0003677">
    <property type="term" value="F:DNA binding"/>
    <property type="evidence" value="ECO:0007669"/>
    <property type="project" value="InterPro"/>
</dbReference>
<reference evidence="2 3" key="1">
    <citation type="submission" date="2018-07" db="EMBL/GenBank/DDBJ databases">
        <title>Genome analysis of Larkinella rosea.</title>
        <authorList>
            <person name="Zhou Z."/>
            <person name="Wang G."/>
        </authorList>
    </citation>
    <scope>NUCLEOTIDE SEQUENCE [LARGE SCALE GENOMIC DNA]</scope>
    <source>
        <strain evidence="3">zzj9</strain>
    </source>
</reference>
<name>A0A368JIB8_9BACT</name>
<protein>
    <recommendedName>
        <fullName evidence="1">Restriction endonuclease type IV Mrr domain-containing protein</fullName>
    </recommendedName>
</protein>
<dbReference type="RefSeq" id="WP_114409766.1">
    <property type="nucleotide sequence ID" value="NZ_QOWE01000034.1"/>
</dbReference>
<comment type="caution">
    <text evidence="2">The sequence shown here is derived from an EMBL/GenBank/DDBJ whole genome shotgun (WGS) entry which is preliminary data.</text>
</comment>
<dbReference type="InterPro" id="IPR011335">
    <property type="entry name" value="Restrct_endonuc-II-like"/>
</dbReference>
<dbReference type="EMBL" id="QOWE01000034">
    <property type="protein sequence ID" value="RCR65851.1"/>
    <property type="molecule type" value="Genomic_DNA"/>
</dbReference>
<dbReference type="Pfam" id="PF04471">
    <property type="entry name" value="Mrr_cat"/>
    <property type="match status" value="1"/>
</dbReference>
<dbReference type="GO" id="GO:0004519">
    <property type="term" value="F:endonuclease activity"/>
    <property type="evidence" value="ECO:0007669"/>
    <property type="project" value="InterPro"/>
</dbReference>
<gene>
    <name evidence="2" type="ORF">DUE52_29735</name>
</gene>
<evidence type="ECO:0000259" key="1">
    <source>
        <dbReference type="Pfam" id="PF04471"/>
    </source>
</evidence>
<feature type="domain" description="Restriction endonuclease type IV Mrr" evidence="1">
    <location>
        <begin position="41"/>
        <end position="124"/>
    </location>
</feature>
<dbReference type="SUPFAM" id="SSF52980">
    <property type="entry name" value="Restriction endonuclease-like"/>
    <property type="match status" value="1"/>
</dbReference>
<dbReference type="Proteomes" id="UP000253383">
    <property type="component" value="Unassembled WGS sequence"/>
</dbReference>
<dbReference type="InterPro" id="IPR007560">
    <property type="entry name" value="Restrct_endonuc_IV_Mrr"/>
</dbReference>
<evidence type="ECO:0000313" key="3">
    <source>
        <dbReference type="Proteomes" id="UP000253383"/>
    </source>
</evidence>
<dbReference type="GO" id="GO:0009307">
    <property type="term" value="P:DNA restriction-modification system"/>
    <property type="evidence" value="ECO:0007669"/>
    <property type="project" value="InterPro"/>
</dbReference>
<proteinExistence type="predicted"/>
<sequence>MAKRESSDGKSLERLVKVLHEALKDVPNTQILHNKRLPYKGSKRKGQVDVIIKTKANGEDFVIAIECKDFGKPVSGEKVDAFAKKCERLEGIDRVIVVSVSGFQPAAEESAKYSGVRLYNIKEVSAEALLNWIEPDSLRQITHELVEIKDFAIVFGSDPQMAVKRGVLPEDLKTLELDGKPYSALELILLIEFNNLDNSRFKMMDEILKLEDAYLNTSNFEFIAKITTKPPIWQPVYITHNGTKFPVQEIIYVPKYLLTVQKPQLIKSRRYFDFLNNSIKADFFEANMESTNLLMIQPNGNEAPTGYVSGPDGKWVQLREDKRNPSIFTDNPID</sequence>
<accession>A0A368JIB8</accession>
<keyword evidence="3" id="KW-1185">Reference proteome</keyword>
<dbReference type="Gene3D" id="3.40.1350.10">
    <property type="match status" value="1"/>
</dbReference>
<dbReference type="OrthoDB" id="966110at2"/>
<dbReference type="AlphaFoldDB" id="A0A368JIB8"/>
<evidence type="ECO:0000313" key="2">
    <source>
        <dbReference type="EMBL" id="RCR65851.1"/>
    </source>
</evidence>
<organism evidence="2 3">
    <name type="scientific">Larkinella punicea</name>
    <dbReference type="NCBI Taxonomy" id="2315727"/>
    <lineage>
        <taxon>Bacteria</taxon>
        <taxon>Pseudomonadati</taxon>
        <taxon>Bacteroidota</taxon>
        <taxon>Cytophagia</taxon>
        <taxon>Cytophagales</taxon>
        <taxon>Spirosomataceae</taxon>
        <taxon>Larkinella</taxon>
    </lineage>
</organism>